<reference evidence="2" key="1">
    <citation type="submission" date="2020-05" db="EMBL/GenBank/DDBJ databases">
        <authorList>
            <person name="Chiriac C."/>
            <person name="Salcher M."/>
            <person name="Ghai R."/>
            <person name="Kavagutti S V."/>
        </authorList>
    </citation>
    <scope>NUCLEOTIDE SEQUENCE</scope>
</reference>
<proteinExistence type="predicted"/>
<feature type="compositionally biased region" description="Polar residues" evidence="1">
    <location>
        <begin position="88"/>
        <end position="97"/>
    </location>
</feature>
<sequence length="211" mass="21994">MSSEPLPASSLASSASSRPSPSCAPRSRSWSRRSRSSPSPLIAPRCARRSCCIPVRSPSQRQRSMRARLRLVALGTPGSRPSSSTPSCAMTSTSSCSGAPRHLAGRDGRGWSSSQVPCRAVTQRGHSRSCAELLPITILTSSRGCTARLFSPSSDGPTTRPGRLGCSAPISVMVPLSSAGSSARSPKSHRPLGQPCSGCRPLPDGSMPLAR</sequence>
<feature type="region of interest" description="Disordered" evidence="1">
    <location>
        <begin position="74"/>
        <end position="114"/>
    </location>
</feature>
<gene>
    <name evidence="2" type="ORF">UFOPK4061_01136</name>
</gene>
<feature type="region of interest" description="Disordered" evidence="1">
    <location>
        <begin position="1"/>
        <end position="42"/>
    </location>
</feature>
<protein>
    <submittedName>
        <fullName evidence="2">Unannotated protein</fullName>
    </submittedName>
</protein>
<dbReference type="EMBL" id="CAFBPD010000200">
    <property type="protein sequence ID" value="CAB5016297.1"/>
    <property type="molecule type" value="Genomic_DNA"/>
</dbReference>
<feature type="region of interest" description="Disordered" evidence="1">
    <location>
        <begin position="177"/>
        <end position="211"/>
    </location>
</feature>
<name>A0A6J7QF71_9ZZZZ</name>
<evidence type="ECO:0000313" key="2">
    <source>
        <dbReference type="EMBL" id="CAB5016297.1"/>
    </source>
</evidence>
<dbReference type="AlphaFoldDB" id="A0A6J7QF71"/>
<organism evidence="2">
    <name type="scientific">freshwater metagenome</name>
    <dbReference type="NCBI Taxonomy" id="449393"/>
    <lineage>
        <taxon>unclassified sequences</taxon>
        <taxon>metagenomes</taxon>
        <taxon>ecological metagenomes</taxon>
    </lineage>
</organism>
<feature type="compositionally biased region" description="Low complexity" evidence="1">
    <location>
        <begin position="75"/>
        <end position="87"/>
    </location>
</feature>
<accession>A0A6J7QF71</accession>
<feature type="compositionally biased region" description="Low complexity" evidence="1">
    <location>
        <begin position="1"/>
        <end position="28"/>
    </location>
</feature>
<evidence type="ECO:0000256" key="1">
    <source>
        <dbReference type="SAM" id="MobiDB-lite"/>
    </source>
</evidence>